<dbReference type="EMBL" id="LXQA010034225">
    <property type="protein sequence ID" value="MCH97155.1"/>
    <property type="molecule type" value="Genomic_DNA"/>
</dbReference>
<dbReference type="Proteomes" id="UP000265520">
    <property type="component" value="Unassembled WGS sequence"/>
</dbReference>
<protein>
    <submittedName>
        <fullName evidence="2">Uncharacterized protein</fullName>
    </submittedName>
</protein>
<proteinExistence type="predicted"/>
<gene>
    <name evidence="2" type="ORF">A2U01_0018148</name>
</gene>
<accession>A0A392NDE1</accession>
<name>A0A392NDE1_9FABA</name>
<evidence type="ECO:0000313" key="3">
    <source>
        <dbReference type="Proteomes" id="UP000265520"/>
    </source>
</evidence>
<keyword evidence="3" id="KW-1185">Reference proteome</keyword>
<reference evidence="2 3" key="1">
    <citation type="journal article" date="2018" name="Front. Plant Sci.">
        <title>Red Clover (Trifolium pratense) and Zigzag Clover (T. medium) - A Picture of Genomic Similarities and Differences.</title>
        <authorList>
            <person name="Dluhosova J."/>
            <person name="Istvanek J."/>
            <person name="Nedelnik J."/>
            <person name="Repkova J."/>
        </authorList>
    </citation>
    <scope>NUCLEOTIDE SEQUENCE [LARGE SCALE GENOMIC DNA]</scope>
    <source>
        <strain evidence="3">cv. 10/8</strain>
        <tissue evidence="2">Leaf</tissue>
    </source>
</reference>
<organism evidence="2 3">
    <name type="scientific">Trifolium medium</name>
    <dbReference type="NCBI Taxonomy" id="97028"/>
    <lineage>
        <taxon>Eukaryota</taxon>
        <taxon>Viridiplantae</taxon>
        <taxon>Streptophyta</taxon>
        <taxon>Embryophyta</taxon>
        <taxon>Tracheophyta</taxon>
        <taxon>Spermatophyta</taxon>
        <taxon>Magnoliopsida</taxon>
        <taxon>eudicotyledons</taxon>
        <taxon>Gunneridae</taxon>
        <taxon>Pentapetalae</taxon>
        <taxon>rosids</taxon>
        <taxon>fabids</taxon>
        <taxon>Fabales</taxon>
        <taxon>Fabaceae</taxon>
        <taxon>Papilionoideae</taxon>
        <taxon>50 kb inversion clade</taxon>
        <taxon>NPAAA clade</taxon>
        <taxon>Hologalegina</taxon>
        <taxon>IRL clade</taxon>
        <taxon>Trifolieae</taxon>
        <taxon>Trifolium</taxon>
    </lineage>
</organism>
<feature type="compositionally biased region" description="Basic and acidic residues" evidence="1">
    <location>
        <begin position="10"/>
        <end position="43"/>
    </location>
</feature>
<evidence type="ECO:0000256" key="1">
    <source>
        <dbReference type="SAM" id="MobiDB-lite"/>
    </source>
</evidence>
<feature type="region of interest" description="Disordered" evidence="1">
    <location>
        <begin position="1"/>
        <end position="50"/>
    </location>
</feature>
<dbReference type="AlphaFoldDB" id="A0A392NDE1"/>
<comment type="caution">
    <text evidence="2">The sequence shown here is derived from an EMBL/GenBank/DDBJ whole genome shotgun (WGS) entry which is preliminary data.</text>
</comment>
<evidence type="ECO:0000313" key="2">
    <source>
        <dbReference type="EMBL" id="MCH97155.1"/>
    </source>
</evidence>
<sequence length="50" mass="5975">MWKAPLKYKKKEELKRVKQGLRDARKQEKKQMPKDMKVADGTKEALPVEY</sequence>